<dbReference type="Proteomes" id="UP000782901">
    <property type="component" value="Unassembled WGS sequence"/>
</dbReference>
<feature type="domain" description="Outer membrane protein beta-barrel" evidence="2">
    <location>
        <begin position="20"/>
        <end position="204"/>
    </location>
</feature>
<dbReference type="GeneID" id="82153508"/>
<accession>A0A943HRI7</accession>
<keyword evidence="1" id="KW-0732">Signal</keyword>
<evidence type="ECO:0000259" key="2">
    <source>
        <dbReference type="Pfam" id="PF13568"/>
    </source>
</evidence>
<protein>
    <submittedName>
        <fullName evidence="3">PorT family protein</fullName>
    </submittedName>
</protein>
<dbReference type="Pfam" id="PF13568">
    <property type="entry name" value="OMP_b-brl_2"/>
    <property type="match status" value="1"/>
</dbReference>
<evidence type="ECO:0000313" key="3">
    <source>
        <dbReference type="EMBL" id="MBS5411086.1"/>
    </source>
</evidence>
<dbReference type="AlphaFoldDB" id="A0A943HRI7"/>
<evidence type="ECO:0000256" key="1">
    <source>
        <dbReference type="SAM" id="SignalP"/>
    </source>
</evidence>
<proteinExistence type="predicted"/>
<comment type="caution">
    <text evidence="3">The sequence shown here is derived from an EMBL/GenBank/DDBJ whole genome shotgun (WGS) entry which is preliminary data.</text>
</comment>
<dbReference type="EMBL" id="JAGZEE010000013">
    <property type="protein sequence ID" value="MBS5411086.1"/>
    <property type="molecule type" value="Genomic_DNA"/>
</dbReference>
<feature type="chain" id="PRO_5037658995" evidence="1">
    <location>
        <begin position="21"/>
        <end position="224"/>
    </location>
</feature>
<organism evidence="3 4">
    <name type="scientific">Bacteroides thetaiotaomicron</name>
    <dbReference type="NCBI Taxonomy" id="818"/>
    <lineage>
        <taxon>Bacteria</taxon>
        <taxon>Pseudomonadati</taxon>
        <taxon>Bacteroidota</taxon>
        <taxon>Bacteroidia</taxon>
        <taxon>Bacteroidales</taxon>
        <taxon>Bacteroidaceae</taxon>
        <taxon>Bacteroides</taxon>
    </lineage>
</organism>
<sequence>MKKILLTLLFILPFYMAAKAQDFRVGVTGGYNLSSPSAYQSQSGFHAGVKGELGLPQVAKGLYLDFGLMLSSHGWENPGYYYNANYNPSAGNGSGNSSPNYSSNSKSTPYYLNIPVHIGYKFSAGRNVSLFVNAGPYISIGLFGKATETIFPDEGAVTTRTAANNVFSDKMLNRFDWGLGFRAGIEIVRHVQLSIGYDWGMKNINKNGVDCKNRTFVVSCAYMF</sequence>
<evidence type="ECO:0000313" key="4">
    <source>
        <dbReference type="Proteomes" id="UP000782901"/>
    </source>
</evidence>
<dbReference type="InterPro" id="IPR025665">
    <property type="entry name" value="Beta-barrel_OMP_2"/>
</dbReference>
<feature type="signal peptide" evidence="1">
    <location>
        <begin position="1"/>
        <end position="20"/>
    </location>
</feature>
<dbReference type="RefSeq" id="WP_009860256.1">
    <property type="nucleotide sequence ID" value="NZ_JADMRY010000001.1"/>
</dbReference>
<name>A0A943HRI7_BACT4</name>
<reference evidence="3" key="1">
    <citation type="submission" date="2021-02" db="EMBL/GenBank/DDBJ databases">
        <title>Infant gut strain persistence is associated with maternal origin, phylogeny, and functional potential including surface adhesion and iron acquisition.</title>
        <authorList>
            <person name="Lou Y.C."/>
        </authorList>
    </citation>
    <scope>NUCLEOTIDE SEQUENCE</scope>
    <source>
        <strain evidence="3">L3_082_243G1_dasL3_082_243G1_maxbin2.maxbin.015s ta_sub</strain>
    </source>
</reference>
<gene>
    <name evidence="3" type="ORF">KHY35_10300</name>
</gene>